<comment type="function">
    <text evidence="5">Catalyzes the ATP-dependent conversion of 5-aminoimidazole ribonucleotide (AIR) and HCO(3)(-) to N5-carboxyaminoimidazole ribonucleotide (N5-CAIR).</text>
</comment>
<reference evidence="8" key="2">
    <citation type="submission" date="2020-09" db="EMBL/GenBank/DDBJ databases">
        <authorList>
            <person name="Sun Q."/>
            <person name="Kim S."/>
        </authorList>
    </citation>
    <scope>NUCLEOTIDE SEQUENCE</scope>
    <source>
        <strain evidence="8">KCTC 42097</strain>
    </source>
</reference>
<dbReference type="GO" id="GO:0004638">
    <property type="term" value="F:phosphoribosylaminoimidazole carboxylase activity"/>
    <property type="evidence" value="ECO:0007669"/>
    <property type="project" value="InterPro"/>
</dbReference>
<dbReference type="Pfam" id="PF02222">
    <property type="entry name" value="ATP-grasp"/>
    <property type="match status" value="1"/>
</dbReference>
<dbReference type="NCBIfam" id="TIGR01161">
    <property type="entry name" value="purK"/>
    <property type="match status" value="1"/>
</dbReference>
<dbReference type="PROSITE" id="PS50975">
    <property type="entry name" value="ATP_GRASP"/>
    <property type="match status" value="1"/>
</dbReference>
<reference evidence="8" key="1">
    <citation type="journal article" date="2014" name="Int. J. Syst. Evol. Microbiol.">
        <title>Complete genome sequence of Corynebacterium casei LMG S-19264T (=DSM 44701T), isolated from a smear-ripened cheese.</title>
        <authorList>
            <consortium name="US DOE Joint Genome Institute (JGI-PGF)"/>
            <person name="Walter F."/>
            <person name="Albersmeier A."/>
            <person name="Kalinowski J."/>
            <person name="Ruckert C."/>
        </authorList>
    </citation>
    <scope>NUCLEOTIDE SEQUENCE</scope>
    <source>
        <strain evidence="8">KCTC 42097</strain>
    </source>
</reference>
<evidence type="ECO:0000256" key="3">
    <source>
        <dbReference type="ARBA" id="ARBA00022755"/>
    </source>
</evidence>
<keyword evidence="9" id="KW-1185">Reference proteome</keyword>
<keyword evidence="3 5" id="KW-0658">Purine biosynthesis</keyword>
<evidence type="ECO:0000256" key="6">
    <source>
        <dbReference type="RuleBase" id="RU361200"/>
    </source>
</evidence>
<accession>A0A8J3GHU5</accession>
<dbReference type="Pfam" id="PF22660">
    <property type="entry name" value="RS_preATP-grasp-like"/>
    <property type="match status" value="1"/>
</dbReference>
<dbReference type="RefSeq" id="WP_189491447.1">
    <property type="nucleotide sequence ID" value="NZ_BMZO01000009.1"/>
</dbReference>
<comment type="function">
    <text evidence="6">Catalyzes the ATP-dependent conversion of 5-aminoimidazole ribonucleotide (AIR) and HCO(3)- to N5-carboxyaminoimidazole ribonucleotide (N5-CAIR).</text>
</comment>
<organism evidence="8 9">
    <name type="scientific">Limoniibacter endophyticus</name>
    <dbReference type="NCBI Taxonomy" id="1565040"/>
    <lineage>
        <taxon>Bacteria</taxon>
        <taxon>Pseudomonadati</taxon>
        <taxon>Pseudomonadota</taxon>
        <taxon>Alphaproteobacteria</taxon>
        <taxon>Hyphomicrobiales</taxon>
        <taxon>Bartonellaceae</taxon>
        <taxon>Limoniibacter</taxon>
    </lineage>
</organism>
<dbReference type="Gene3D" id="3.30.1490.20">
    <property type="entry name" value="ATP-grasp fold, A domain"/>
    <property type="match status" value="1"/>
</dbReference>
<comment type="caution">
    <text evidence="8">The sequence shown here is derived from an EMBL/GenBank/DDBJ whole genome shotgun (WGS) entry which is preliminary data.</text>
</comment>
<feature type="domain" description="ATP-grasp" evidence="7">
    <location>
        <begin position="110"/>
        <end position="298"/>
    </location>
</feature>
<evidence type="ECO:0000313" key="9">
    <source>
        <dbReference type="Proteomes" id="UP000641137"/>
    </source>
</evidence>
<dbReference type="InterPro" id="IPR016185">
    <property type="entry name" value="PreATP-grasp_dom_sf"/>
</dbReference>
<sequence length="361" mass="38485">MNALKADSTIGIIGGGQLGRMLAMAAARLGYRVAVLEPTQDCPAAQVANVMISAAYDDVAGLKALADVSDVITYEFENVPVEAARTLAKNRPVYPPALALQVAQDRVTEKNFINKAGIATARFHIVDSDADLEEGLAAFGGSGVLKTRRLGYDGKGQKLIRDAGADTHVGVYSEMGAVPLILEELVAFESEISIIAARAADGTKVAFDPAKNEHRDGILHQSVVPSGVAEKTIDAARDAAFTILDALDYVGVIGVEFFVQADGFLLVNEIAPRVHNSGHWTEAACVVSQFEQHIRAVAGLPLGDGQRHSDCVMENLIGNDVEKVSGLLSEPDLLVHLYGKVEARPGRKMGHFTRLAHRKSI</sequence>
<proteinExistence type="inferred from homology"/>
<dbReference type="Gene3D" id="3.40.50.20">
    <property type="match status" value="1"/>
</dbReference>
<comment type="catalytic activity">
    <reaction evidence="5 6">
        <text>5-amino-1-(5-phospho-beta-D-ribosyl)imidazole + hydrogencarbonate + ATP = 5-carboxyamino-1-(5-phospho-D-ribosyl)imidazole + ADP + phosphate + 2 H(+)</text>
        <dbReference type="Rhea" id="RHEA:19317"/>
        <dbReference type="ChEBI" id="CHEBI:15378"/>
        <dbReference type="ChEBI" id="CHEBI:17544"/>
        <dbReference type="ChEBI" id="CHEBI:30616"/>
        <dbReference type="ChEBI" id="CHEBI:43474"/>
        <dbReference type="ChEBI" id="CHEBI:58730"/>
        <dbReference type="ChEBI" id="CHEBI:137981"/>
        <dbReference type="ChEBI" id="CHEBI:456216"/>
        <dbReference type="EC" id="6.3.4.18"/>
    </reaction>
</comment>
<evidence type="ECO:0000259" key="7">
    <source>
        <dbReference type="PROSITE" id="PS50975"/>
    </source>
</evidence>
<comment type="similarity">
    <text evidence="5 6">Belongs to the PurK/PurT family.</text>
</comment>
<dbReference type="UniPathway" id="UPA00074">
    <property type="reaction ID" value="UER00942"/>
</dbReference>
<dbReference type="SUPFAM" id="SSF56059">
    <property type="entry name" value="Glutathione synthetase ATP-binding domain-like"/>
    <property type="match status" value="1"/>
</dbReference>
<evidence type="ECO:0000256" key="5">
    <source>
        <dbReference type="HAMAP-Rule" id="MF_01928"/>
    </source>
</evidence>
<protein>
    <recommendedName>
        <fullName evidence="5 6">N5-carboxyaminoimidazole ribonucleotide synthase</fullName>
        <shortName evidence="5 6">N5-CAIR synthase</shortName>
        <ecNumber evidence="5 6">6.3.4.18</ecNumber>
    </recommendedName>
    <alternativeName>
        <fullName evidence="5 6">5-(carboxyamino)imidazole ribonucleotide synthetase</fullName>
    </alternativeName>
</protein>
<dbReference type="GO" id="GO:0005524">
    <property type="term" value="F:ATP binding"/>
    <property type="evidence" value="ECO:0007669"/>
    <property type="project" value="UniProtKB-UniRule"/>
</dbReference>
<feature type="binding site" evidence="5">
    <location>
        <position position="191"/>
    </location>
    <ligand>
        <name>ATP</name>
        <dbReference type="ChEBI" id="CHEBI:30616"/>
    </ligand>
</feature>
<feature type="binding site" evidence="5">
    <location>
        <begin position="268"/>
        <end position="269"/>
    </location>
    <ligand>
        <name>ATP</name>
        <dbReference type="ChEBI" id="CHEBI:30616"/>
    </ligand>
</feature>
<keyword evidence="1 5" id="KW-0436">Ligase</keyword>
<dbReference type="InterPro" id="IPR011054">
    <property type="entry name" value="Rudment_hybrid_motif"/>
</dbReference>
<dbReference type="Pfam" id="PF17769">
    <property type="entry name" value="PurK_C"/>
    <property type="match status" value="1"/>
</dbReference>
<dbReference type="AlphaFoldDB" id="A0A8J3GHU5"/>
<dbReference type="InterPro" id="IPR040686">
    <property type="entry name" value="PurK_C"/>
</dbReference>
<gene>
    <name evidence="5 6 8" type="primary">purK</name>
    <name evidence="8" type="ORF">GCM10010136_28320</name>
</gene>
<feature type="binding site" evidence="5">
    <location>
        <position position="106"/>
    </location>
    <ligand>
        <name>ATP</name>
        <dbReference type="ChEBI" id="CHEBI:30616"/>
    </ligand>
</feature>
<evidence type="ECO:0000313" key="8">
    <source>
        <dbReference type="EMBL" id="GHC77063.1"/>
    </source>
</evidence>
<dbReference type="InterPro" id="IPR011761">
    <property type="entry name" value="ATP-grasp"/>
</dbReference>
<evidence type="ECO:0000256" key="4">
    <source>
        <dbReference type="ARBA" id="ARBA00022840"/>
    </source>
</evidence>
<evidence type="ECO:0000256" key="2">
    <source>
        <dbReference type="ARBA" id="ARBA00022741"/>
    </source>
</evidence>
<feature type="binding site" evidence="5">
    <location>
        <begin position="183"/>
        <end position="186"/>
    </location>
    <ligand>
        <name>ATP</name>
        <dbReference type="ChEBI" id="CHEBI:30616"/>
    </ligand>
</feature>
<feature type="binding site" evidence="5">
    <location>
        <position position="146"/>
    </location>
    <ligand>
        <name>ATP</name>
        <dbReference type="ChEBI" id="CHEBI:30616"/>
    </ligand>
</feature>
<dbReference type="NCBIfam" id="NF004679">
    <property type="entry name" value="PRK06019.1-5"/>
    <property type="match status" value="1"/>
</dbReference>
<dbReference type="InterPro" id="IPR003135">
    <property type="entry name" value="ATP-grasp_carboxylate-amine"/>
</dbReference>
<dbReference type="GO" id="GO:0006189">
    <property type="term" value="P:'de novo' IMP biosynthetic process"/>
    <property type="evidence" value="ECO:0007669"/>
    <property type="project" value="UniProtKB-UniRule"/>
</dbReference>
<dbReference type="GO" id="GO:0005829">
    <property type="term" value="C:cytosol"/>
    <property type="evidence" value="ECO:0007669"/>
    <property type="project" value="TreeGrafter"/>
</dbReference>
<comment type="subunit">
    <text evidence="5 6">Homodimer.</text>
</comment>
<dbReference type="EMBL" id="BMZO01000009">
    <property type="protein sequence ID" value="GHC77063.1"/>
    <property type="molecule type" value="Genomic_DNA"/>
</dbReference>
<feature type="binding site" evidence="5">
    <location>
        <begin position="151"/>
        <end position="157"/>
    </location>
    <ligand>
        <name>ATP</name>
        <dbReference type="ChEBI" id="CHEBI:30616"/>
    </ligand>
</feature>
<dbReference type="NCBIfam" id="NF004676">
    <property type="entry name" value="PRK06019.1-2"/>
    <property type="match status" value="1"/>
</dbReference>
<dbReference type="SUPFAM" id="SSF52440">
    <property type="entry name" value="PreATP-grasp domain"/>
    <property type="match status" value="1"/>
</dbReference>
<keyword evidence="4 5" id="KW-0067">ATP-binding</keyword>
<dbReference type="InterPro" id="IPR013815">
    <property type="entry name" value="ATP_grasp_subdomain_1"/>
</dbReference>
<dbReference type="PANTHER" id="PTHR11609">
    <property type="entry name" value="PURINE BIOSYNTHESIS PROTEIN 6/7, PUR6/7"/>
    <property type="match status" value="1"/>
</dbReference>
<dbReference type="EC" id="6.3.4.18" evidence="5 6"/>
<dbReference type="Proteomes" id="UP000641137">
    <property type="component" value="Unassembled WGS sequence"/>
</dbReference>
<evidence type="ECO:0000256" key="1">
    <source>
        <dbReference type="ARBA" id="ARBA00022598"/>
    </source>
</evidence>
<comment type="pathway">
    <text evidence="5 6">Purine metabolism; IMP biosynthesis via de novo pathway; 5-amino-1-(5-phospho-D-ribosyl)imidazole-4-carboxylate from 5-amino-1-(5-phospho-D-ribosyl)imidazole (N5-CAIR route): step 1/2.</text>
</comment>
<dbReference type="GO" id="GO:0034028">
    <property type="term" value="F:5-(carboxyamino)imidazole ribonucleotide synthase activity"/>
    <property type="evidence" value="ECO:0007669"/>
    <property type="project" value="UniProtKB-UniRule"/>
</dbReference>
<dbReference type="FunFam" id="3.40.50.20:FF:000016">
    <property type="entry name" value="N5-carboxyaminoimidazole ribonucleotide synthase"/>
    <property type="match status" value="1"/>
</dbReference>
<dbReference type="SUPFAM" id="SSF51246">
    <property type="entry name" value="Rudiment single hybrid motif"/>
    <property type="match status" value="1"/>
</dbReference>
<keyword evidence="2 5" id="KW-0547">Nucleotide-binding</keyword>
<dbReference type="InterPro" id="IPR054350">
    <property type="entry name" value="PurT/PurK_preATP-grasp"/>
</dbReference>
<dbReference type="PANTHER" id="PTHR11609:SF5">
    <property type="entry name" value="PHOSPHORIBOSYLAMINOIMIDAZOLE CARBOXYLASE"/>
    <property type="match status" value="1"/>
</dbReference>
<dbReference type="GO" id="GO:0046872">
    <property type="term" value="F:metal ion binding"/>
    <property type="evidence" value="ECO:0007669"/>
    <property type="project" value="InterPro"/>
</dbReference>
<dbReference type="NCBIfam" id="NF004675">
    <property type="entry name" value="PRK06019.1-1"/>
    <property type="match status" value="1"/>
</dbReference>
<dbReference type="InterPro" id="IPR005875">
    <property type="entry name" value="PurK"/>
</dbReference>
<dbReference type="Gene3D" id="3.30.470.20">
    <property type="entry name" value="ATP-grasp fold, B domain"/>
    <property type="match status" value="1"/>
</dbReference>
<name>A0A8J3GHU5_9HYPH</name>
<dbReference type="HAMAP" id="MF_01928">
    <property type="entry name" value="PurK"/>
    <property type="match status" value="1"/>
</dbReference>
<feature type="binding site" evidence="5">
    <location>
        <position position="214"/>
    </location>
    <ligand>
        <name>ATP</name>
        <dbReference type="ChEBI" id="CHEBI:30616"/>
    </ligand>
</feature>